<evidence type="ECO:0000256" key="1">
    <source>
        <dbReference type="SAM" id="MobiDB-lite"/>
    </source>
</evidence>
<dbReference type="AlphaFoldDB" id="A0A820JYK5"/>
<dbReference type="EMBL" id="CAJOAZ010019114">
    <property type="protein sequence ID" value="CAF4332972.1"/>
    <property type="molecule type" value="Genomic_DNA"/>
</dbReference>
<evidence type="ECO:0000259" key="2">
    <source>
        <dbReference type="Pfam" id="PF07647"/>
    </source>
</evidence>
<dbReference type="InterPro" id="IPR001660">
    <property type="entry name" value="SAM"/>
</dbReference>
<dbReference type="Pfam" id="PF07647">
    <property type="entry name" value="SAM_2"/>
    <property type="match status" value="1"/>
</dbReference>
<organism evidence="3 4">
    <name type="scientific">Adineta steineri</name>
    <dbReference type="NCBI Taxonomy" id="433720"/>
    <lineage>
        <taxon>Eukaryota</taxon>
        <taxon>Metazoa</taxon>
        <taxon>Spiralia</taxon>
        <taxon>Gnathifera</taxon>
        <taxon>Rotifera</taxon>
        <taxon>Eurotatoria</taxon>
        <taxon>Bdelloidea</taxon>
        <taxon>Adinetida</taxon>
        <taxon>Adinetidae</taxon>
        <taxon>Adineta</taxon>
    </lineage>
</organism>
<evidence type="ECO:0000313" key="3">
    <source>
        <dbReference type="EMBL" id="CAF4332972.1"/>
    </source>
</evidence>
<protein>
    <recommendedName>
        <fullName evidence="2">SAM domain-containing protein</fullName>
    </recommendedName>
</protein>
<proteinExistence type="predicted"/>
<feature type="region of interest" description="Disordered" evidence="1">
    <location>
        <begin position="49"/>
        <end position="72"/>
    </location>
</feature>
<reference evidence="3" key="1">
    <citation type="submission" date="2021-02" db="EMBL/GenBank/DDBJ databases">
        <authorList>
            <person name="Nowell W R."/>
        </authorList>
    </citation>
    <scope>NUCLEOTIDE SEQUENCE</scope>
</reference>
<sequence>IDGEKLLVLDGSKMKAMGIKSSKDRDQLKTKIKELKNLELNRLRERLLTQPSLSQRSGRSEKKSRSSSLTKIKERRFFSSSFGK</sequence>
<dbReference type="InterPro" id="IPR013761">
    <property type="entry name" value="SAM/pointed_sf"/>
</dbReference>
<feature type="domain" description="SAM" evidence="2">
    <location>
        <begin position="1"/>
        <end position="36"/>
    </location>
</feature>
<gene>
    <name evidence="3" type="ORF">OXD698_LOCUS47798</name>
</gene>
<dbReference type="Proteomes" id="UP000663844">
    <property type="component" value="Unassembled WGS sequence"/>
</dbReference>
<dbReference type="SUPFAM" id="SSF47769">
    <property type="entry name" value="SAM/Pointed domain"/>
    <property type="match status" value="1"/>
</dbReference>
<name>A0A820JYK5_9BILA</name>
<evidence type="ECO:0000313" key="4">
    <source>
        <dbReference type="Proteomes" id="UP000663844"/>
    </source>
</evidence>
<accession>A0A820JYK5</accession>
<dbReference type="Gene3D" id="1.10.150.50">
    <property type="entry name" value="Transcription Factor, Ets-1"/>
    <property type="match status" value="1"/>
</dbReference>
<comment type="caution">
    <text evidence="3">The sequence shown here is derived from an EMBL/GenBank/DDBJ whole genome shotgun (WGS) entry which is preliminary data.</text>
</comment>
<feature type="non-terminal residue" evidence="3">
    <location>
        <position position="1"/>
    </location>
</feature>